<reference evidence="5" key="1">
    <citation type="submission" date="2015-10" db="EMBL/GenBank/DDBJ databases">
        <title>Complete Genome Sequence of Aeromonas schubertii strain WL1483.</title>
        <authorList>
            <person name="Liu L."/>
        </authorList>
    </citation>
    <scope>NUCLEOTIDE SEQUENCE [LARGE SCALE GENOMIC DNA]</scope>
    <source>
        <strain evidence="5">WL1483</strain>
    </source>
</reference>
<feature type="transmembrane region" description="Helical" evidence="2">
    <location>
        <begin position="96"/>
        <end position="114"/>
    </location>
</feature>
<evidence type="ECO:0000256" key="2">
    <source>
        <dbReference type="SAM" id="Phobius"/>
    </source>
</evidence>
<feature type="transmembrane region" description="Helical" evidence="2">
    <location>
        <begin position="643"/>
        <end position="664"/>
    </location>
</feature>
<feature type="transmembrane region" description="Helical" evidence="2">
    <location>
        <begin position="361"/>
        <end position="380"/>
    </location>
</feature>
<dbReference type="EMBL" id="CP013067">
    <property type="protein sequence ID" value="ALP39907.1"/>
    <property type="molecule type" value="Genomic_DNA"/>
</dbReference>
<name>A0A0S2SDX1_9GAMM</name>
<feature type="transmembrane region" description="Helical" evidence="2">
    <location>
        <begin position="831"/>
        <end position="847"/>
    </location>
</feature>
<dbReference type="PANTHER" id="PTHR43849:SF2">
    <property type="entry name" value="BLL3936 PROTEIN"/>
    <property type="match status" value="1"/>
</dbReference>
<dbReference type="Pfam" id="PF11874">
    <property type="entry name" value="DUF3394"/>
    <property type="match status" value="1"/>
</dbReference>
<evidence type="ECO:0000259" key="3">
    <source>
        <dbReference type="Pfam" id="PF06808"/>
    </source>
</evidence>
<sequence>MQQAQQHDALSAEELIAQDVGARLPVGSMSWVIAGLALVWSLFQLWIASPLPFMLGVGVLNDTESRSIHLAFAILLAYLVFPFGRRSPRDRVPLPDLGLGLIGALVAGYLFLAYDQLALRPGNLTDLDFMVACIGIPLLLEAARRALGPALAVIAIVFLGYSLAGPWMPSLLAHRGVSLHALANHQWITTEGVFGIALGVSTSFVFLFVLFGALLERAGAGHYFIQLAFSLLGHLRGGPAKAAVVASALTGVISGSSIANVVTTGTFTIPMMKRVGFSKEKAGAVEVASSVNGQIMPPVMGAAAFLMVEYVGIPYVDIIKHAFLPAAISYIALLYIVHLEALKLGMQPIGSRHPRTWLQRLTGFAFGAALISGLSMAVYYGLGWLKPALGEYALPVVGALLVLVYLGLLKIAASNAPLPPEDPEQPLDDLPDTRAVLLSGLHFLLPVVVLVWCLMVERLSPGLSAFWGTIMLVVILLTQRPLLNWLRTDGQHDYGSLMDGVVDLREGLIAGARNMIGIGIATATAGIIVGAVSQTGVGLVLADLVEFLSMGNLLLMLMLTALLSLILGMGLPTTANYIVVSSLLAPVVVALGQQNGLIVPLIAVHLFVFYFGIMADVTPPVGLASFAAAAVSKGDPIKTGITAFYYSLRTAALPFLFIFNTDLLLINVDFAHGVLIFIVATFAMLIFAAGTQGYFLVKSRWYESLLLLLVAFTLFRPGFWMDMVHDPYVETPPAQLVQTLGQVEADSTLRLRLEGPDAVGKIRRFTVLLPVPDGASGEARLEKLGLMLYEQEGKTLIDSVTFGSTAADLGLEFDQQILSVKAPTDRIRKEFMWIPGFMLFALVVWLQRRRPV</sequence>
<feature type="transmembrane region" description="Helical" evidence="2">
    <location>
        <begin position="574"/>
        <end position="592"/>
    </location>
</feature>
<dbReference type="RefSeq" id="WP_060583332.1">
    <property type="nucleotide sequence ID" value="NZ_CP013067.1"/>
</dbReference>
<feature type="transmembrane region" description="Helical" evidence="2">
    <location>
        <begin position="547"/>
        <end position="567"/>
    </location>
</feature>
<feature type="transmembrane region" description="Helical" evidence="2">
    <location>
        <begin position="322"/>
        <end position="341"/>
    </location>
</feature>
<dbReference type="NCBIfam" id="TIGR02123">
    <property type="entry name" value="TRAP_fused"/>
    <property type="match status" value="1"/>
</dbReference>
<feature type="transmembrane region" description="Helical" evidence="2">
    <location>
        <begin position="461"/>
        <end position="478"/>
    </location>
</feature>
<feature type="transmembrane region" description="Helical" evidence="2">
    <location>
        <begin position="701"/>
        <end position="719"/>
    </location>
</feature>
<reference evidence="4 5" key="2">
    <citation type="journal article" date="2016" name="Genome Announc.">
        <title>Complete Genome Sequence of the Highly Virulent Aeromonas schubertii Strain WL1483, Isolated from Diseased Snakehead Fish (Channa argus) in China.</title>
        <authorList>
            <person name="Liu L."/>
            <person name="Li N."/>
            <person name="Zhang D."/>
            <person name="Fu X."/>
            <person name="Shi C."/>
            <person name="Lin Q."/>
            <person name="Hao G."/>
        </authorList>
    </citation>
    <scope>NUCLEOTIDE SEQUENCE [LARGE SCALE GENOMIC DNA]</scope>
    <source>
        <strain evidence="4 5">WL1483</strain>
    </source>
</reference>
<comment type="function">
    <text evidence="1">Part of the tripartite ATP-independent periplasmic (TRAP) transport system.</text>
</comment>
<dbReference type="PANTHER" id="PTHR43849">
    <property type="entry name" value="BLL3936 PROTEIN"/>
    <property type="match status" value="1"/>
</dbReference>
<keyword evidence="1" id="KW-1003">Cell membrane</keyword>
<comment type="subcellular location">
    <subcellularLocation>
        <location evidence="1">Cell inner membrane</location>
        <topology evidence="1">Multi-pass membrane protein</topology>
    </subcellularLocation>
</comment>
<dbReference type="Proteomes" id="UP000058114">
    <property type="component" value="Chromosome"/>
</dbReference>
<dbReference type="KEGG" id="asr:WL1483_488"/>
<accession>A0A0S2SDX1</accession>
<feature type="transmembrane region" description="Helical" evidence="2">
    <location>
        <begin position="150"/>
        <end position="172"/>
    </location>
</feature>
<dbReference type="InterPro" id="IPR011853">
    <property type="entry name" value="TRAP_DctM-Dct_fused"/>
</dbReference>
<feature type="transmembrane region" description="Helical" evidence="2">
    <location>
        <begin position="515"/>
        <end position="541"/>
    </location>
</feature>
<feature type="transmembrane region" description="Helical" evidence="2">
    <location>
        <begin position="67"/>
        <end position="84"/>
    </location>
</feature>
<keyword evidence="2" id="KW-0812">Transmembrane</keyword>
<dbReference type="Pfam" id="PF06808">
    <property type="entry name" value="DctM"/>
    <property type="match status" value="1"/>
</dbReference>
<keyword evidence="2" id="KW-0472">Membrane</keyword>
<dbReference type="GO" id="GO:0022857">
    <property type="term" value="F:transmembrane transporter activity"/>
    <property type="evidence" value="ECO:0007669"/>
    <property type="project" value="UniProtKB-UniRule"/>
</dbReference>
<dbReference type="GO" id="GO:0005886">
    <property type="term" value="C:plasma membrane"/>
    <property type="evidence" value="ECO:0007669"/>
    <property type="project" value="UniProtKB-SubCell"/>
</dbReference>
<gene>
    <name evidence="4" type="ORF">WL1483_488</name>
</gene>
<evidence type="ECO:0000313" key="4">
    <source>
        <dbReference type="EMBL" id="ALP39907.1"/>
    </source>
</evidence>
<dbReference type="InterPro" id="IPR021814">
    <property type="entry name" value="DUF3394"/>
</dbReference>
<dbReference type="PATRIC" id="fig|652.5.peg.108"/>
<feature type="domain" description="TRAP C4-dicarboxylate transport system permease DctM subunit" evidence="3">
    <location>
        <begin position="137"/>
        <end position="668"/>
    </location>
</feature>
<evidence type="ECO:0000313" key="5">
    <source>
        <dbReference type="Proteomes" id="UP000058114"/>
    </source>
</evidence>
<dbReference type="AlphaFoldDB" id="A0A0S2SDX1"/>
<feature type="transmembrane region" description="Helical" evidence="2">
    <location>
        <begin position="434"/>
        <end position="455"/>
    </location>
</feature>
<protein>
    <submittedName>
        <fullName evidence="4">TRAP transporter, 4TM/12TM fusion protein</fullName>
    </submittedName>
</protein>
<organism evidence="4 5">
    <name type="scientific">Aeromonas schubertii</name>
    <dbReference type="NCBI Taxonomy" id="652"/>
    <lineage>
        <taxon>Bacteria</taxon>
        <taxon>Pseudomonadati</taxon>
        <taxon>Pseudomonadota</taxon>
        <taxon>Gammaproteobacteria</taxon>
        <taxon>Aeromonadales</taxon>
        <taxon>Aeromonadaceae</taxon>
        <taxon>Aeromonas</taxon>
    </lineage>
</organism>
<proteinExistence type="predicted"/>
<feature type="transmembrane region" description="Helical" evidence="2">
    <location>
        <begin position="598"/>
        <end position="631"/>
    </location>
</feature>
<keyword evidence="1" id="KW-0813">Transport</keyword>
<keyword evidence="2" id="KW-1133">Transmembrane helix</keyword>
<feature type="transmembrane region" description="Helical" evidence="2">
    <location>
        <begin position="29"/>
        <end position="47"/>
    </location>
</feature>
<dbReference type="InterPro" id="IPR010656">
    <property type="entry name" value="DctM"/>
</dbReference>
<feature type="transmembrane region" description="Helical" evidence="2">
    <location>
        <begin position="670"/>
        <end position="689"/>
    </location>
</feature>
<keyword evidence="1" id="KW-0997">Cell inner membrane</keyword>
<feature type="transmembrane region" description="Helical" evidence="2">
    <location>
        <begin position="192"/>
        <end position="215"/>
    </location>
</feature>
<evidence type="ECO:0000256" key="1">
    <source>
        <dbReference type="RuleBase" id="RU369079"/>
    </source>
</evidence>
<feature type="transmembrane region" description="Helical" evidence="2">
    <location>
        <begin position="392"/>
        <end position="413"/>
    </location>
</feature>